<protein>
    <submittedName>
        <fullName evidence="1">Uncharacterized protein</fullName>
    </submittedName>
</protein>
<dbReference type="GeneID" id="30196125"/>
<dbReference type="AlphaFoldDB" id="A0A1E3IGG7"/>
<comment type="caution">
    <text evidence="1">The sequence shown here is derived from an EMBL/GenBank/DDBJ whole genome shotgun (WGS) entry which is preliminary data.</text>
</comment>
<dbReference type="OrthoDB" id="2585061at2759"/>
<organism evidence="1 2">
    <name type="scientific">Cryptococcus wingfieldii CBS 7118</name>
    <dbReference type="NCBI Taxonomy" id="1295528"/>
    <lineage>
        <taxon>Eukaryota</taxon>
        <taxon>Fungi</taxon>
        <taxon>Dikarya</taxon>
        <taxon>Basidiomycota</taxon>
        <taxon>Agaricomycotina</taxon>
        <taxon>Tremellomycetes</taxon>
        <taxon>Tremellales</taxon>
        <taxon>Cryptococcaceae</taxon>
        <taxon>Cryptococcus</taxon>
    </lineage>
</organism>
<evidence type="ECO:0000313" key="1">
    <source>
        <dbReference type="EMBL" id="ODN87690.1"/>
    </source>
</evidence>
<name>A0A1E3IGG7_9TREE</name>
<evidence type="ECO:0000313" key="2">
    <source>
        <dbReference type="Proteomes" id="UP000094819"/>
    </source>
</evidence>
<accession>A0A1E3IGG7</accession>
<keyword evidence="2" id="KW-1185">Reference proteome</keyword>
<sequence>MTQNLVSPRPLTADEMWLGYDAPFPHYLRRGFDERIPLDAFSTNSQYPLRRLTYDRFPAWVVAEKHALRLFKINARDQVWNFVEMGPEMESLAHEQLDLQRFQVPAMQDLADLCAFDGMRQDENRQFREGDYMTALWKHATNWSMFLPYHVEALPRTHHHLRAKLGKAYVSYIPHYTEAAPFNNVSACLVKVAEDFKGLGQHDFARLLLDLRFKAAWMALDMREYAKVRTVYSSAKRSLALIRQIMADHPDQVRMLEDVGKDPAFEDYWGLGPLQWSTTHGLGQVVKYPDIEAPRARNKARPLRDNERRAIWSEPVPRASALVDHISDMFRALKSC</sequence>
<dbReference type="EMBL" id="AWGH01000027">
    <property type="protein sequence ID" value="ODN87690.1"/>
    <property type="molecule type" value="Genomic_DNA"/>
</dbReference>
<proteinExistence type="predicted"/>
<dbReference type="RefSeq" id="XP_019029033.1">
    <property type="nucleotide sequence ID" value="XM_019178939.1"/>
</dbReference>
<gene>
    <name evidence="1" type="ORF">L198_06914</name>
</gene>
<reference evidence="1 2" key="1">
    <citation type="submission" date="2016-06" db="EMBL/GenBank/DDBJ databases">
        <title>Evolution of pathogenesis and genome organization in the Tremellales.</title>
        <authorList>
            <person name="Cuomo C."/>
            <person name="Litvintseva A."/>
            <person name="Heitman J."/>
            <person name="Chen Y."/>
            <person name="Sun S."/>
            <person name="Springer D."/>
            <person name="Dromer F."/>
            <person name="Young S."/>
            <person name="Zeng Q."/>
            <person name="Chapman S."/>
            <person name="Gujja S."/>
            <person name="Saif S."/>
            <person name="Birren B."/>
        </authorList>
    </citation>
    <scope>NUCLEOTIDE SEQUENCE [LARGE SCALE GENOMIC DNA]</scope>
    <source>
        <strain evidence="1 2">CBS 7118</strain>
    </source>
</reference>
<dbReference type="Proteomes" id="UP000094819">
    <property type="component" value="Unassembled WGS sequence"/>
</dbReference>